<feature type="domain" description="ABC transmembrane type-1" evidence="8">
    <location>
        <begin position="1"/>
        <end position="233"/>
    </location>
</feature>
<dbReference type="PROSITE" id="PS50928">
    <property type="entry name" value="ABC_TM1"/>
    <property type="match status" value="1"/>
</dbReference>
<dbReference type="Pfam" id="PF00528">
    <property type="entry name" value="BPD_transp_1"/>
    <property type="match status" value="1"/>
</dbReference>
<evidence type="ECO:0000256" key="1">
    <source>
        <dbReference type="ARBA" id="ARBA00004651"/>
    </source>
</evidence>
<dbReference type="CDD" id="cd06261">
    <property type="entry name" value="TM_PBP2"/>
    <property type="match status" value="1"/>
</dbReference>
<dbReference type="PANTHER" id="PTHR32243:SF18">
    <property type="entry name" value="INNER MEMBRANE ABC TRANSPORTER PERMEASE PROTEIN YCJP"/>
    <property type="match status" value="1"/>
</dbReference>
<protein>
    <submittedName>
        <fullName evidence="9">Diacetylchitobiose uptake system permease protein DasC</fullName>
    </submittedName>
</protein>
<evidence type="ECO:0000259" key="8">
    <source>
        <dbReference type="PROSITE" id="PS50928"/>
    </source>
</evidence>
<feature type="transmembrane region" description="Helical" evidence="7">
    <location>
        <begin position="211"/>
        <end position="233"/>
    </location>
</feature>
<evidence type="ECO:0000256" key="7">
    <source>
        <dbReference type="SAM" id="Phobius"/>
    </source>
</evidence>
<feature type="transmembrane region" description="Helical" evidence="7">
    <location>
        <begin position="59"/>
        <end position="88"/>
    </location>
</feature>
<keyword evidence="3" id="KW-1003">Cell membrane</keyword>
<dbReference type="SUPFAM" id="SSF161098">
    <property type="entry name" value="MetI-like"/>
    <property type="match status" value="1"/>
</dbReference>
<dbReference type="PANTHER" id="PTHR32243">
    <property type="entry name" value="MALTOSE TRANSPORT SYSTEM PERMEASE-RELATED"/>
    <property type="match status" value="1"/>
</dbReference>
<evidence type="ECO:0000256" key="4">
    <source>
        <dbReference type="ARBA" id="ARBA00022692"/>
    </source>
</evidence>
<proteinExistence type="predicted"/>
<evidence type="ECO:0000313" key="10">
    <source>
        <dbReference type="Proteomes" id="UP001174909"/>
    </source>
</evidence>
<dbReference type="GO" id="GO:0005886">
    <property type="term" value="C:plasma membrane"/>
    <property type="evidence" value="ECO:0007669"/>
    <property type="project" value="UniProtKB-SubCell"/>
</dbReference>
<dbReference type="InterPro" id="IPR050901">
    <property type="entry name" value="BP-dep_ABC_trans_perm"/>
</dbReference>
<sequence>MTWRFLIALVVLVFFLFPVYWLFITSIKSAGDIFARPPVWFPNEPNFRIFGILFKDGDVWAIYNSLIIASVSTVVAMVLGTAAAYSLARFKTGGQNLAIWIISQRMIRRSYVGLILLYIAFNLPYVIWMMRGYIEDIPVEVEESALTDGCSRWQALRKIVFPMARTGIFATAVFTFIFAWNEFVFALILTRHEVLTFPVLVTHYYGAQSTFWAKIAALSVLGTLPVFFAVATLQRFLVRGITMGAVKG</sequence>
<feature type="transmembrane region" description="Helical" evidence="7">
    <location>
        <begin position="109"/>
        <end position="128"/>
    </location>
</feature>
<accession>A0AA35X6B0</accession>
<organism evidence="9 10">
    <name type="scientific">Geodia barretti</name>
    <name type="common">Barrett's horny sponge</name>
    <dbReference type="NCBI Taxonomy" id="519541"/>
    <lineage>
        <taxon>Eukaryota</taxon>
        <taxon>Metazoa</taxon>
        <taxon>Porifera</taxon>
        <taxon>Demospongiae</taxon>
        <taxon>Heteroscleromorpha</taxon>
        <taxon>Tetractinellida</taxon>
        <taxon>Astrophorina</taxon>
        <taxon>Geodiidae</taxon>
        <taxon>Geodia</taxon>
    </lineage>
</organism>
<evidence type="ECO:0000256" key="6">
    <source>
        <dbReference type="ARBA" id="ARBA00023136"/>
    </source>
</evidence>
<evidence type="ECO:0000256" key="2">
    <source>
        <dbReference type="ARBA" id="ARBA00022448"/>
    </source>
</evidence>
<evidence type="ECO:0000313" key="9">
    <source>
        <dbReference type="EMBL" id="CAI8039760.1"/>
    </source>
</evidence>
<dbReference type="Proteomes" id="UP001174909">
    <property type="component" value="Unassembled WGS sequence"/>
</dbReference>
<comment type="caution">
    <text evidence="9">The sequence shown here is derived from an EMBL/GenBank/DDBJ whole genome shotgun (WGS) entry which is preliminary data.</text>
</comment>
<dbReference type="AlphaFoldDB" id="A0AA35X6B0"/>
<feature type="transmembrane region" description="Helical" evidence="7">
    <location>
        <begin position="168"/>
        <end position="190"/>
    </location>
</feature>
<keyword evidence="2" id="KW-0813">Transport</keyword>
<keyword evidence="4 7" id="KW-0812">Transmembrane</keyword>
<keyword evidence="10" id="KW-1185">Reference proteome</keyword>
<gene>
    <name evidence="9" type="ORF">GBAR_LOCUS22157</name>
</gene>
<comment type="subcellular location">
    <subcellularLocation>
        <location evidence="1">Cell membrane</location>
        <topology evidence="1">Multi-pass membrane protein</topology>
    </subcellularLocation>
</comment>
<dbReference type="GO" id="GO:0055085">
    <property type="term" value="P:transmembrane transport"/>
    <property type="evidence" value="ECO:0007669"/>
    <property type="project" value="InterPro"/>
</dbReference>
<evidence type="ECO:0000256" key="5">
    <source>
        <dbReference type="ARBA" id="ARBA00022989"/>
    </source>
</evidence>
<keyword evidence="6 7" id="KW-0472">Membrane</keyword>
<name>A0AA35X6B0_GEOBA</name>
<keyword evidence="5 7" id="KW-1133">Transmembrane helix</keyword>
<dbReference type="InterPro" id="IPR000515">
    <property type="entry name" value="MetI-like"/>
</dbReference>
<dbReference type="EMBL" id="CASHTH010003061">
    <property type="protein sequence ID" value="CAI8039760.1"/>
    <property type="molecule type" value="Genomic_DNA"/>
</dbReference>
<dbReference type="Gene3D" id="1.10.3720.10">
    <property type="entry name" value="MetI-like"/>
    <property type="match status" value="2"/>
</dbReference>
<evidence type="ECO:0000256" key="3">
    <source>
        <dbReference type="ARBA" id="ARBA00022475"/>
    </source>
</evidence>
<dbReference type="InterPro" id="IPR035906">
    <property type="entry name" value="MetI-like_sf"/>
</dbReference>
<reference evidence="9" key="1">
    <citation type="submission" date="2023-03" db="EMBL/GenBank/DDBJ databases">
        <authorList>
            <person name="Steffen K."/>
            <person name="Cardenas P."/>
        </authorList>
    </citation>
    <scope>NUCLEOTIDE SEQUENCE</scope>
</reference>